<evidence type="ECO:0000256" key="1">
    <source>
        <dbReference type="SAM" id="MobiDB-lite"/>
    </source>
</evidence>
<reference evidence="3" key="1">
    <citation type="submission" date="2021-04" db="EMBL/GenBank/DDBJ databases">
        <authorList>
            <person name="Tunstrom K."/>
        </authorList>
    </citation>
    <scope>NUCLEOTIDE SEQUENCE</scope>
</reference>
<dbReference type="AlphaFoldDB" id="A0A8S3WK91"/>
<dbReference type="OrthoDB" id="7232756at2759"/>
<gene>
    <name evidence="3" type="ORF">PAPOLLO_LOCUS7359</name>
</gene>
<keyword evidence="2" id="KW-0732">Signal</keyword>
<organism evidence="3 4">
    <name type="scientific">Parnassius apollo</name>
    <name type="common">Apollo butterfly</name>
    <name type="synonym">Papilio apollo</name>
    <dbReference type="NCBI Taxonomy" id="110799"/>
    <lineage>
        <taxon>Eukaryota</taxon>
        <taxon>Metazoa</taxon>
        <taxon>Ecdysozoa</taxon>
        <taxon>Arthropoda</taxon>
        <taxon>Hexapoda</taxon>
        <taxon>Insecta</taxon>
        <taxon>Pterygota</taxon>
        <taxon>Neoptera</taxon>
        <taxon>Endopterygota</taxon>
        <taxon>Lepidoptera</taxon>
        <taxon>Glossata</taxon>
        <taxon>Ditrysia</taxon>
        <taxon>Papilionoidea</taxon>
        <taxon>Papilionidae</taxon>
        <taxon>Parnassiinae</taxon>
        <taxon>Parnassini</taxon>
        <taxon>Parnassius</taxon>
        <taxon>Parnassius</taxon>
    </lineage>
</organism>
<sequence length="102" mass="11908">MAFPKIIFYSIALVFIFIIQIESKPLEGNSNVALHNTESQIDGEIMDTAESQNPFLPRFAMRILKERREQARAQRRQNQAPRRSNVSSRVGRPCPQQRFYKK</sequence>
<evidence type="ECO:0000313" key="3">
    <source>
        <dbReference type="EMBL" id="CAG4965165.1"/>
    </source>
</evidence>
<accession>A0A8S3WK91</accession>
<evidence type="ECO:0000256" key="2">
    <source>
        <dbReference type="SAM" id="SignalP"/>
    </source>
</evidence>
<feature type="chain" id="PRO_5035905992" evidence="2">
    <location>
        <begin position="24"/>
        <end position="102"/>
    </location>
</feature>
<feature type="signal peptide" evidence="2">
    <location>
        <begin position="1"/>
        <end position="23"/>
    </location>
</feature>
<evidence type="ECO:0000313" key="4">
    <source>
        <dbReference type="Proteomes" id="UP000691718"/>
    </source>
</evidence>
<name>A0A8S3WK91_PARAO</name>
<dbReference type="EMBL" id="CAJQZP010000508">
    <property type="protein sequence ID" value="CAG4965165.1"/>
    <property type="molecule type" value="Genomic_DNA"/>
</dbReference>
<comment type="caution">
    <text evidence="3">The sequence shown here is derived from an EMBL/GenBank/DDBJ whole genome shotgun (WGS) entry which is preliminary data.</text>
</comment>
<keyword evidence="4" id="KW-1185">Reference proteome</keyword>
<protein>
    <submittedName>
        <fullName evidence="3">(apollo) hypothetical protein</fullName>
    </submittedName>
</protein>
<feature type="region of interest" description="Disordered" evidence="1">
    <location>
        <begin position="68"/>
        <end position="102"/>
    </location>
</feature>
<proteinExistence type="predicted"/>
<dbReference type="Proteomes" id="UP000691718">
    <property type="component" value="Unassembled WGS sequence"/>
</dbReference>